<dbReference type="EMBL" id="CP002390">
    <property type="protein sequence ID" value="EFE28986.1"/>
    <property type="molecule type" value="Genomic_DNA"/>
</dbReference>
<organism evidence="2 3">
    <name type="scientific">Filifactor alocis (strain ATCC 35896 / CCUG 47790 / D40 B5)</name>
    <name type="common">Fusobacterium alocis</name>
    <dbReference type="NCBI Taxonomy" id="546269"/>
    <lineage>
        <taxon>Bacteria</taxon>
        <taxon>Bacillati</taxon>
        <taxon>Bacillota</taxon>
        <taxon>Clostridia</taxon>
        <taxon>Peptostreptococcales</taxon>
        <taxon>Filifactoraceae</taxon>
        <taxon>Filifactor</taxon>
    </lineage>
</organism>
<sequence>MTEQTKVFLRIGGVVALFVLSVVAIFLYKAVWAKAIWTILACVLGYMLYRTYLSYKRKKFYIEGKVLSVVRPTNKLKIGKTKVIIKAGKVSKKLYAWQPLTMKVGEMYGVYYEDKSNNILKYQALKGSLMMRPNRANIPPQYR</sequence>
<keyword evidence="3" id="KW-1185">Reference proteome</keyword>
<evidence type="ECO:0000256" key="1">
    <source>
        <dbReference type="SAM" id="Phobius"/>
    </source>
</evidence>
<evidence type="ECO:0000313" key="2">
    <source>
        <dbReference type="EMBL" id="EFE28986.1"/>
    </source>
</evidence>
<feature type="transmembrane region" description="Helical" evidence="1">
    <location>
        <begin position="7"/>
        <end position="26"/>
    </location>
</feature>
<proteinExistence type="predicted"/>
<gene>
    <name evidence="2" type="ordered locus">HMPREF0389_00908</name>
</gene>
<dbReference type="Proteomes" id="UP000007468">
    <property type="component" value="Chromosome"/>
</dbReference>
<dbReference type="OrthoDB" id="1752898at2"/>
<accession>D6GQD3</accession>
<dbReference type="AlphaFoldDB" id="D6GQD3"/>
<reference evidence="3" key="1">
    <citation type="submission" date="2010-12" db="EMBL/GenBank/DDBJ databases">
        <title>The genome sequence of Filifactor alocis strain ATCC 35896.</title>
        <authorList>
            <consortium name="The Broad Institute Genome Sequencing Platform"/>
            <person name="Ward D."/>
            <person name="Earl A."/>
            <person name="Feldgarden M."/>
            <person name="Young S.K."/>
            <person name="Gargeya S."/>
            <person name="Zeng Q."/>
            <person name="Alvarado L."/>
            <person name="Berlin A."/>
            <person name="Bochicchio J."/>
            <person name="Chapman S.B."/>
            <person name="Chen Z."/>
            <person name="Freedman E."/>
            <person name="Gellesch M."/>
            <person name="Goldberg J."/>
            <person name="Griggs A."/>
            <person name="Gujja S."/>
            <person name="Heilman E."/>
            <person name="Heiman D."/>
            <person name="Howarth C."/>
            <person name="Mehta T."/>
            <person name="Neiman D."/>
            <person name="Pearson M."/>
            <person name="Roberts A."/>
            <person name="Saif S."/>
            <person name="Shea T."/>
            <person name="Shenoy N."/>
            <person name="Sisk P."/>
            <person name="Stolte C."/>
            <person name="Sykes S."/>
            <person name="White J."/>
            <person name="Yandava C."/>
            <person name="Izard J."/>
            <person name="Blanton J.M."/>
            <person name="Baranova O.V."/>
            <person name="Tanner A.C."/>
            <person name="Dewhirst F.E."/>
            <person name="Haas B."/>
            <person name="Nusbaum C."/>
            <person name="Birren B."/>
        </authorList>
    </citation>
    <scope>NUCLEOTIDE SEQUENCE [LARGE SCALE GENOMIC DNA]</scope>
    <source>
        <strain evidence="3">ATCC 35896 / D40 B5</strain>
    </source>
</reference>
<keyword evidence="1" id="KW-0812">Transmembrane</keyword>
<keyword evidence="1" id="KW-0472">Membrane</keyword>
<keyword evidence="1" id="KW-1133">Transmembrane helix</keyword>
<dbReference type="RefSeq" id="WP_014262900.1">
    <property type="nucleotide sequence ID" value="NC_016630.1"/>
</dbReference>
<name>D6GQD3_FILAD</name>
<protein>
    <submittedName>
        <fullName evidence="2">Uncharacterized protein</fullName>
    </submittedName>
</protein>
<evidence type="ECO:0000313" key="3">
    <source>
        <dbReference type="Proteomes" id="UP000007468"/>
    </source>
</evidence>
<feature type="transmembrane region" description="Helical" evidence="1">
    <location>
        <begin position="32"/>
        <end position="49"/>
    </location>
</feature>
<dbReference type="eggNOG" id="ENOG5033Z4Q">
    <property type="taxonomic scope" value="Bacteria"/>
</dbReference>
<dbReference type="KEGG" id="faa:HMPREF0389_00908"/>